<dbReference type="RefSeq" id="XP_022746211.1">
    <property type="nucleotide sequence ID" value="XM_022890476.1"/>
</dbReference>
<dbReference type="AlphaFoldDB" id="A0A6P5Z1L4"/>
<proteinExistence type="inferred from homology"/>
<gene>
    <name evidence="4" type="primary">LOC111296269</name>
</gene>
<evidence type="ECO:0000256" key="2">
    <source>
        <dbReference type="SAM" id="MobiDB-lite"/>
    </source>
</evidence>
<dbReference type="PANTHER" id="PTHR12161">
    <property type="entry name" value="IST1 FAMILY MEMBER"/>
    <property type="match status" value="1"/>
</dbReference>
<feature type="region of interest" description="Disordered" evidence="2">
    <location>
        <begin position="273"/>
        <end position="311"/>
    </location>
</feature>
<dbReference type="GO" id="GO:0015031">
    <property type="term" value="P:protein transport"/>
    <property type="evidence" value="ECO:0007669"/>
    <property type="project" value="InterPro"/>
</dbReference>
<dbReference type="OrthoDB" id="29853at2759"/>
<dbReference type="GeneID" id="111296269"/>
<dbReference type="InterPro" id="IPR005061">
    <property type="entry name" value="Ist1"/>
</dbReference>
<protein>
    <submittedName>
        <fullName evidence="4">Uncharacterized protein LOC111296269</fullName>
    </submittedName>
</protein>
<comment type="similarity">
    <text evidence="1">Belongs to the IST1 family.</text>
</comment>
<keyword evidence="3" id="KW-1185">Reference proteome</keyword>
<accession>A0A6P5Z1L4</accession>
<dbReference type="Proteomes" id="UP000515121">
    <property type="component" value="Unplaced"/>
</dbReference>
<dbReference type="Pfam" id="PF03398">
    <property type="entry name" value="Ist1"/>
    <property type="match status" value="1"/>
</dbReference>
<dbReference type="InterPro" id="IPR042277">
    <property type="entry name" value="IST1-like"/>
</dbReference>
<name>A0A6P5Z1L4_DURZI</name>
<evidence type="ECO:0000313" key="4">
    <source>
        <dbReference type="RefSeq" id="XP_022746211.1"/>
    </source>
</evidence>
<feature type="region of interest" description="Disordered" evidence="2">
    <location>
        <begin position="200"/>
        <end position="220"/>
    </location>
</feature>
<dbReference type="FunFam" id="1.20.1260.60:FF:000002">
    <property type="entry name" value="Vacuolar protein sorting-associated protein IST1"/>
    <property type="match status" value="1"/>
</dbReference>
<reference evidence="4" key="1">
    <citation type="submission" date="2025-08" db="UniProtKB">
        <authorList>
            <consortium name="RefSeq"/>
        </authorList>
    </citation>
    <scope>IDENTIFICATION</scope>
    <source>
        <tissue evidence="4">Fruit stalk</tissue>
    </source>
</reference>
<sequence>MGRKLDALLGRNFNTSKFKTLAKLAISRISILKNQHQVRYSHARSDVIELLNLGHHERALLRVEHVIRGQNMVDAFTIMESYCHLLIERVTLIQKNKECPDELKEATSSLMFASSRCGEFPELLHIRGVVSSTFGKEFVARAVELRNNCSVHPNIIQKLSTQRPSLENKLKMLKEIAFERGITLHLEAVVVEEKLDVNEKQDEHVADKSAKLDDPEHKDTANDLPIAINLDENLSESIKARKKYRDVADAALEAFESAAYAAAAARAAVELSRAESQDFDPDDENGSSHKKGEFDDSDAIPDFSKPGHAASEGIDYSRNALGFEKIPPIDNFTSESEDEGMARTFSTCSSDSDVSISAEKKLSLDILRQNQALGDELAIDIVNTGRKKEKEETQWPKPHDHLSSDIGLSLTTTEDQYIGQNEVINEDESKFAYQSSKLSNTQSLNFEQQLHAQHSHLNKKWVSMRTRRQHRI</sequence>
<dbReference type="PANTHER" id="PTHR12161:SF65">
    <property type="entry name" value="IST1-LIKE PROTEIN"/>
    <property type="match status" value="1"/>
</dbReference>
<dbReference type="Gene3D" id="1.20.1260.60">
    <property type="entry name" value="Vacuolar protein sorting-associated protein Ist1"/>
    <property type="match status" value="1"/>
</dbReference>
<organism evidence="3 4">
    <name type="scientific">Durio zibethinus</name>
    <name type="common">Durian</name>
    <dbReference type="NCBI Taxonomy" id="66656"/>
    <lineage>
        <taxon>Eukaryota</taxon>
        <taxon>Viridiplantae</taxon>
        <taxon>Streptophyta</taxon>
        <taxon>Embryophyta</taxon>
        <taxon>Tracheophyta</taxon>
        <taxon>Spermatophyta</taxon>
        <taxon>Magnoliopsida</taxon>
        <taxon>eudicotyledons</taxon>
        <taxon>Gunneridae</taxon>
        <taxon>Pentapetalae</taxon>
        <taxon>rosids</taxon>
        <taxon>malvids</taxon>
        <taxon>Malvales</taxon>
        <taxon>Malvaceae</taxon>
        <taxon>Helicteroideae</taxon>
        <taxon>Durio</taxon>
    </lineage>
</organism>
<evidence type="ECO:0000313" key="3">
    <source>
        <dbReference type="Proteomes" id="UP000515121"/>
    </source>
</evidence>
<evidence type="ECO:0000256" key="1">
    <source>
        <dbReference type="ARBA" id="ARBA00005536"/>
    </source>
</evidence>
<dbReference type="KEGG" id="dzi:111296269"/>